<keyword evidence="12" id="KW-1185">Reference proteome</keyword>
<comment type="similarity">
    <text evidence="2">Belongs to the binding-protein-dependent transport system permease family. CysTW subfamily.</text>
</comment>
<keyword evidence="7 8" id="KW-0472">Membrane</keyword>
<accession>A0ABW9HUH2</accession>
<dbReference type="RefSeq" id="WP_409123285.1">
    <property type="nucleotide sequence ID" value="NZ_JBJVNI010000012.1"/>
</dbReference>
<keyword evidence="5 8" id="KW-0812">Transmembrane</keyword>
<dbReference type="SUPFAM" id="SSF161098">
    <property type="entry name" value="MetI-like"/>
    <property type="match status" value="1"/>
</dbReference>
<dbReference type="Pfam" id="PF00528">
    <property type="entry name" value="BPD_transp_1"/>
    <property type="match status" value="1"/>
</dbReference>
<evidence type="ECO:0000313" key="11">
    <source>
        <dbReference type="EMBL" id="MFM9611769.1"/>
    </source>
</evidence>
<proteinExistence type="inferred from homology"/>
<comment type="caution">
    <text evidence="11">The sequence shown here is derived from an EMBL/GenBank/DDBJ whole genome shotgun (WGS) entry which is preliminary data.</text>
</comment>
<feature type="transmembrane region" description="Helical" evidence="8">
    <location>
        <begin position="238"/>
        <end position="263"/>
    </location>
</feature>
<gene>
    <name evidence="11" type="ORF">ACKI18_24015</name>
</gene>
<feature type="transmembrane region" description="Helical" evidence="8">
    <location>
        <begin position="116"/>
        <end position="135"/>
    </location>
</feature>
<evidence type="ECO:0000256" key="7">
    <source>
        <dbReference type="ARBA" id="ARBA00023136"/>
    </source>
</evidence>
<evidence type="ECO:0000256" key="1">
    <source>
        <dbReference type="ARBA" id="ARBA00004651"/>
    </source>
</evidence>
<feature type="transmembrane region" description="Helical" evidence="8">
    <location>
        <begin position="298"/>
        <end position="316"/>
    </location>
</feature>
<dbReference type="PANTHER" id="PTHR42929:SF1">
    <property type="entry name" value="INNER MEMBRANE ABC TRANSPORTER PERMEASE PROTEIN YDCU-RELATED"/>
    <property type="match status" value="1"/>
</dbReference>
<keyword evidence="3 8" id="KW-0813">Transport</keyword>
<evidence type="ECO:0000259" key="10">
    <source>
        <dbReference type="PROSITE" id="PS50928"/>
    </source>
</evidence>
<feature type="transmembrane region" description="Helical" evidence="8">
    <location>
        <begin position="147"/>
        <end position="170"/>
    </location>
</feature>
<evidence type="ECO:0000256" key="4">
    <source>
        <dbReference type="ARBA" id="ARBA00022475"/>
    </source>
</evidence>
<reference evidence="11 12" key="1">
    <citation type="submission" date="2024-12" db="EMBL/GenBank/DDBJ databases">
        <title>Forecasting of Potato common scab and diversities of Pathogenic streptomyces spp. in china.</title>
        <authorList>
            <person name="Handique U."/>
            <person name="Wu J."/>
        </authorList>
    </citation>
    <scope>NUCLEOTIDE SEQUENCE [LARGE SCALE GENOMIC DNA]</scope>
    <source>
        <strain evidence="11 12">ZRIMU1530</strain>
    </source>
</reference>
<dbReference type="Proteomes" id="UP001631957">
    <property type="component" value="Unassembled WGS sequence"/>
</dbReference>
<feature type="region of interest" description="Disordered" evidence="9">
    <location>
        <begin position="1"/>
        <end position="36"/>
    </location>
</feature>
<dbReference type="Gene3D" id="1.10.3720.10">
    <property type="entry name" value="MetI-like"/>
    <property type="match status" value="1"/>
</dbReference>
<dbReference type="InterPro" id="IPR035906">
    <property type="entry name" value="MetI-like_sf"/>
</dbReference>
<dbReference type="CDD" id="cd06261">
    <property type="entry name" value="TM_PBP2"/>
    <property type="match status" value="1"/>
</dbReference>
<comment type="subcellular location">
    <subcellularLocation>
        <location evidence="1 8">Cell membrane</location>
        <topology evidence="1 8">Multi-pass membrane protein</topology>
    </subcellularLocation>
</comment>
<evidence type="ECO:0000313" key="12">
    <source>
        <dbReference type="Proteomes" id="UP001631957"/>
    </source>
</evidence>
<name>A0ABW9HUH2_9ACTN</name>
<evidence type="ECO:0000256" key="6">
    <source>
        <dbReference type="ARBA" id="ARBA00022989"/>
    </source>
</evidence>
<protein>
    <submittedName>
        <fullName evidence="11">ABC transporter permease</fullName>
    </submittedName>
</protein>
<organism evidence="11 12">
    <name type="scientific">Streptomyces niveiscabiei</name>
    <dbReference type="NCBI Taxonomy" id="164115"/>
    <lineage>
        <taxon>Bacteria</taxon>
        <taxon>Bacillati</taxon>
        <taxon>Actinomycetota</taxon>
        <taxon>Actinomycetes</taxon>
        <taxon>Kitasatosporales</taxon>
        <taxon>Streptomycetaceae</taxon>
        <taxon>Streptomyces</taxon>
    </lineage>
</organism>
<feature type="transmembrane region" description="Helical" evidence="8">
    <location>
        <begin position="42"/>
        <end position="65"/>
    </location>
</feature>
<evidence type="ECO:0000256" key="9">
    <source>
        <dbReference type="SAM" id="MobiDB-lite"/>
    </source>
</evidence>
<dbReference type="InterPro" id="IPR000515">
    <property type="entry name" value="MetI-like"/>
</dbReference>
<dbReference type="EMBL" id="JBJVNI010000012">
    <property type="protein sequence ID" value="MFM9611769.1"/>
    <property type="molecule type" value="Genomic_DNA"/>
</dbReference>
<keyword evidence="6 8" id="KW-1133">Transmembrane helix</keyword>
<feature type="compositionally biased region" description="Low complexity" evidence="9">
    <location>
        <begin position="14"/>
        <end position="36"/>
    </location>
</feature>
<sequence>MSSTERVRGRGAGRRTPGPGPAGATTRPASGVRRQRPRPGGLLVLPPLLLVAFFVGIPVVSGVLYTLGHFGGLNSVIAAIGLHQHSADHWWGTLGAYREVLTGDAFLRSLTVTVEVTLLSVAAVFALALTVALYARLTGGRTAKIVSALAITPLFLPAVIGSYAILTFYAGDGAFTTLAHALGWSHAPRLSYTIWGVVIGQVWTNLPFAVLVLSSGLAAVPDALIEAARDAGAGRTQVILRVLLPMAGVPAVITAAFTTISVLGSYTVPYLVGPTAPTMLGVQLANTFQSYNQPQQSLVMAVVVFALASLVGVAYVRANVREARKAAAR</sequence>
<evidence type="ECO:0000256" key="8">
    <source>
        <dbReference type="RuleBase" id="RU363032"/>
    </source>
</evidence>
<feature type="transmembrane region" description="Helical" evidence="8">
    <location>
        <begin position="190"/>
        <end position="217"/>
    </location>
</feature>
<dbReference type="PROSITE" id="PS50928">
    <property type="entry name" value="ABC_TM1"/>
    <property type="match status" value="1"/>
</dbReference>
<evidence type="ECO:0000256" key="5">
    <source>
        <dbReference type="ARBA" id="ARBA00022692"/>
    </source>
</evidence>
<dbReference type="PANTHER" id="PTHR42929">
    <property type="entry name" value="INNER MEMBRANE ABC TRANSPORTER PERMEASE PROTEIN YDCU-RELATED-RELATED"/>
    <property type="match status" value="1"/>
</dbReference>
<keyword evidence="4" id="KW-1003">Cell membrane</keyword>
<evidence type="ECO:0000256" key="3">
    <source>
        <dbReference type="ARBA" id="ARBA00022448"/>
    </source>
</evidence>
<feature type="domain" description="ABC transmembrane type-1" evidence="10">
    <location>
        <begin position="110"/>
        <end position="317"/>
    </location>
</feature>
<evidence type="ECO:0000256" key="2">
    <source>
        <dbReference type="ARBA" id="ARBA00007069"/>
    </source>
</evidence>